<proteinExistence type="predicted"/>
<feature type="transmembrane region" description="Helical" evidence="1">
    <location>
        <begin position="12"/>
        <end position="41"/>
    </location>
</feature>
<organism evidence="2 3">
    <name type="scientific">Flavobacterium limnosediminis JC2902</name>
    <dbReference type="NCBI Taxonomy" id="1341181"/>
    <lineage>
        <taxon>Bacteria</taxon>
        <taxon>Pseudomonadati</taxon>
        <taxon>Bacteroidota</taxon>
        <taxon>Flavobacteriia</taxon>
        <taxon>Flavobacteriales</taxon>
        <taxon>Flavobacteriaceae</taxon>
        <taxon>Flavobacterium</taxon>
    </lineage>
</organism>
<evidence type="ECO:0000313" key="2">
    <source>
        <dbReference type="EMBL" id="ESU25218.1"/>
    </source>
</evidence>
<gene>
    <name evidence="2" type="ORF">FLJC2902T_31580</name>
</gene>
<dbReference type="PATRIC" id="fig|1341181.4.peg.3102"/>
<accession>V6SEW4</accession>
<dbReference type="AlphaFoldDB" id="V6SEW4"/>
<reference evidence="2 3" key="1">
    <citation type="submission" date="2013-08" db="EMBL/GenBank/DDBJ databases">
        <title>Flavobacterium limnosediminis JC2902 genome sequencing.</title>
        <authorList>
            <person name="Lee K."/>
            <person name="Yi H."/>
            <person name="Park S."/>
            <person name="Chun J."/>
        </authorList>
    </citation>
    <scope>NUCLEOTIDE SEQUENCE [LARGE SCALE GENOMIC DNA]</scope>
    <source>
        <strain evidence="2 3">JC2902</strain>
    </source>
</reference>
<dbReference type="EMBL" id="AVGG01000033">
    <property type="protein sequence ID" value="ESU25218.1"/>
    <property type="molecule type" value="Genomic_DNA"/>
</dbReference>
<keyword evidence="1" id="KW-0812">Transmembrane</keyword>
<keyword evidence="1" id="KW-1133">Transmembrane helix</keyword>
<protein>
    <submittedName>
        <fullName evidence="2">Uncharacterized protein</fullName>
    </submittedName>
</protein>
<keyword evidence="3" id="KW-1185">Reference proteome</keyword>
<comment type="caution">
    <text evidence="2">The sequence shown here is derived from an EMBL/GenBank/DDBJ whole genome shotgun (WGS) entry which is preliminary data.</text>
</comment>
<evidence type="ECO:0000256" key="1">
    <source>
        <dbReference type="SAM" id="Phobius"/>
    </source>
</evidence>
<sequence length="143" mass="16781">MIIFFPKSKSKIPIYFVQFFLIVHNVPPALCQVGIFITVAYKYTEKFERKNVILRRNTNTYITDKSLKPHLHKTAVSRSVLLIYSIFNSLFSLNSTRYFIWQILIDFLFFIKTKINLESSAAAYLDIFDKSILYFFPISSGIE</sequence>
<name>V6SEW4_9FLAO</name>
<feature type="transmembrane region" description="Helical" evidence="1">
    <location>
        <begin position="75"/>
        <end position="93"/>
    </location>
</feature>
<dbReference type="Proteomes" id="UP000018004">
    <property type="component" value="Unassembled WGS sequence"/>
</dbReference>
<keyword evidence="1" id="KW-0472">Membrane</keyword>
<evidence type="ECO:0000313" key="3">
    <source>
        <dbReference type="Proteomes" id="UP000018004"/>
    </source>
</evidence>